<feature type="domain" description="TOG" evidence="22">
    <location>
        <begin position="475"/>
        <end position="708"/>
    </location>
</feature>
<feature type="compositionally biased region" description="Polar residues" evidence="21">
    <location>
        <begin position="1100"/>
        <end position="1114"/>
    </location>
</feature>
<dbReference type="Pfam" id="PF12348">
    <property type="entry name" value="CLASP_N"/>
    <property type="match status" value="2"/>
</dbReference>
<dbReference type="InterPro" id="IPR043502">
    <property type="entry name" value="DNA/RNA_pol_sf"/>
</dbReference>
<evidence type="ECO:0000256" key="16">
    <source>
        <dbReference type="ARBA" id="ARBA00023212"/>
    </source>
</evidence>
<evidence type="ECO:0000256" key="13">
    <source>
        <dbReference type="ARBA" id="ARBA00022776"/>
    </source>
</evidence>
<dbReference type="SUPFAM" id="SSF56672">
    <property type="entry name" value="DNA/RNA polymerases"/>
    <property type="match status" value="1"/>
</dbReference>
<keyword evidence="11" id="KW-0493">Microtubule</keyword>
<feature type="region of interest" description="Disordered" evidence="21">
    <location>
        <begin position="702"/>
        <end position="769"/>
    </location>
</feature>
<dbReference type="SMART" id="SM01349">
    <property type="entry name" value="TOG"/>
    <property type="match status" value="4"/>
</dbReference>
<dbReference type="PROSITE" id="PS50077">
    <property type="entry name" value="HEAT_REPEAT"/>
    <property type="match status" value="1"/>
</dbReference>
<keyword evidence="9" id="KW-0963">Cytoplasm</keyword>
<dbReference type="SUPFAM" id="SSF48371">
    <property type="entry name" value="ARM repeat"/>
    <property type="match status" value="2"/>
</dbReference>
<evidence type="ECO:0000256" key="14">
    <source>
        <dbReference type="ARBA" id="ARBA00022838"/>
    </source>
</evidence>
<dbReference type="GO" id="GO:0051301">
    <property type="term" value="P:cell division"/>
    <property type="evidence" value="ECO:0007669"/>
    <property type="project" value="UniProtKB-KW"/>
</dbReference>
<dbReference type="Pfam" id="PF00078">
    <property type="entry name" value="RVT_1"/>
    <property type="match status" value="1"/>
</dbReference>
<feature type="compositionally biased region" description="Polar residues" evidence="21">
    <location>
        <begin position="423"/>
        <end position="445"/>
    </location>
</feature>
<dbReference type="GO" id="GO:0043515">
    <property type="term" value="F:kinetochore binding"/>
    <property type="evidence" value="ECO:0007669"/>
    <property type="project" value="TreeGrafter"/>
</dbReference>
<feature type="domain" description="TOG" evidence="22">
    <location>
        <begin position="1627"/>
        <end position="1863"/>
    </location>
</feature>
<evidence type="ECO:0000256" key="4">
    <source>
        <dbReference type="ARBA" id="ARBA00004629"/>
    </source>
</evidence>
<dbReference type="GO" id="GO:0030010">
    <property type="term" value="P:establishment of cell polarity"/>
    <property type="evidence" value="ECO:0007669"/>
    <property type="project" value="UniProtKB-ARBA"/>
</dbReference>
<comment type="similarity">
    <text evidence="5">Belongs to the CLASP family.</text>
</comment>
<feature type="compositionally biased region" description="Low complexity" evidence="21">
    <location>
        <begin position="707"/>
        <end position="725"/>
    </location>
</feature>
<dbReference type="EC" id="3.1.26.4" evidence="7"/>
<feature type="region of interest" description="Disordered" evidence="21">
    <location>
        <begin position="1520"/>
        <end position="1551"/>
    </location>
</feature>
<name>A0AAE0QW14_9TELE</name>
<dbReference type="Gene3D" id="1.25.10.10">
    <property type="entry name" value="Leucine-rich Repeat Variant"/>
    <property type="match status" value="4"/>
</dbReference>
<dbReference type="PANTHER" id="PTHR21567:SF28">
    <property type="entry name" value="CLIP-ASSOCIATING PROTEIN 1"/>
    <property type="match status" value="1"/>
</dbReference>
<feature type="region of interest" description="Disordered" evidence="21">
    <location>
        <begin position="404"/>
        <end position="454"/>
    </location>
</feature>
<keyword evidence="16" id="KW-0206">Cytoskeleton</keyword>
<dbReference type="InterPro" id="IPR011989">
    <property type="entry name" value="ARM-like"/>
</dbReference>
<feature type="domain" description="TOG" evidence="22">
    <location>
        <begin position="105"/>
        <end position="356"/>
    </location>
</feature>
<dbReference type="GO" id="GO:0005876">
    <property type="term" value="C:spindle microtubule"/>
    <property type="evidence" value="ECO:0007669"/>
    <property type="project" value="TreeGrafter"/>
</dbReference>
<keyword evidence="18" id="KW-0137">Centromere</keyword>
<dbReference type="InterPro" id="IPR016024">
    <property type="entry name" value="ARM-type_fold"/>
</dbReference>
<dbReference type="EMBL" id="JAUCMX010000010">
    <property type="protein sequence ID" value="KAK3533684.1"/>
    <property type="molecule type" value="Genomic_DNA"/>
</dbReference>
<keyword evidence="24" id="KW-1185">Reference proteome</keyword>
<dbReference type="FunFam" id="1.25.10.10:FF:000005">
    <property type="entry name" value="CLIP-associating protein 1 isoform 2"/>
    <property type="match status" value="1"/>
</dbReference>
<dbReference type="Pfam" id="PF21040">
    <property type="entry name" value="CEP104-like_TOG"/>
    <property type="match status" value="1"/>
</dbReference>
<evidence type="ECO:0000256" key="11">
    <source>
        <dbReference type="ARBA" id="ARBA00022701"/>
    </source>
</evidence>
<feature type="region of interest" description="Disordered" evidence="21">
    <location>
        <begin position="1443"/>
        <end position="1482"/>
    </location>
</feature>
<evidence type="ECO:0000256" key="20">
    <source>
        <dbReference type="SAM" id="Coils"/>
    </source>
</evidence>
<dbReference type="Gene3D" id="3.30.70.270">
    <property type="match status" value="1"/>
</dbReference>
<feature type="region of interest" description="Disordered" evidence="21">
    <location>
        <begin position="1027"/>
        <end position="1128"/>
    </location>
</feature>
<dbReference type="GO" id="GO:0008017">
    <property type="term" value="F:microtubule binding"/>
    <property type="evidence" value="ECO:0007669"/>
    <property type="project" value="TreeGrafter"/>
</dbReference>
<keyword evidence="12" id="KW-0677">Repeat</keyword>
<evidence type="ECO:0000256" key="9">
    <source>
        <dbReference type="ARBA" id="ARBA00022490"/>
    </source>
</evidence>
<feature type="repeat" description="HEAT" evidence="19">
    <location>
        <begin position="292"/>
        <end position="330"/>
    </location>
</feature>
<dbReference type="Pfam" id="PF23271">
    <property type="entry name" value="HEAT_GCN1"/>
    <property type="match status" value="1"/>
</dbReference>
<keyword evidence="10" id="KW-0132">Cell division</keyword>
<sequence>MAEQEAGFVAILLEKITRANALLLAHAQFSLYSKRALWGGDEPRCLLQKYLIINKPSDAQCRGLTWQFSSEDCESICRRMREPTSPSFSIADESPKSFRSQCLNYLLNMESNMEYIVGQVMQKDLGRRLQVGQEIIDYVLDRQRSHDLEHDQTLLDKMVDGLATTWVNSSNFKIHSSITTLHRKSLWIKVALLGMDIVSALVTRLQNHFKSQIGTVLPSLTDRLGDAKDQVRDQAQALLLKIMDQAANPQYVWDRMLGGFKHKNNRTREAVCFCLISTLNIYGARGLTLSKIVPHICGLLGDPTSQVRDGAMNCLVEIYRHVGERVRMDLGKKGLPQSRLNVIFSKFDEVQRSGNMVLSVDCVRCQCQDALGADSSGVYDYSDRALYGADGLISNQPVTFWEDNKNIDDDDSVDGGRSSASSKGATSVRRTGSMRRPSSASSTKSTGKEVSGAGAVDEEDFIRAFEDVPTVQIYSSRELEESMNKIREVLSDEKQDWENRVTALKKVRSLVLAGATEHEAFLQQLRQLEGAFKLSAKDLRSQVVREACITLGHLSSVLGNRFDHGAESIMPMLLNLVPNSAKVMATSGVAAIRLIIRHTHYPRLIPIITSNCTSKSVAVRRRCFEFFDLLLQEWQTNYLERHVAVLMETIKKGVHDADSEARMVARKCYWGFHGHFSKEAEQLFQALELTYQKALQSHLRSSDSVMSLPQSDRSSSSSQESLNRPQAAKAPVASSVTRNKVVSSRVSSSHGSLQRSRSDVDVNAAATAKSRMPKVPAAAPFSSAGALPPGSYASLGVAEKYVRVVQDMYERSRTVVRCAVVMDQLSEEVRQESPWTMMFADDIVICSESREQVEENLERWRFVLERRGMKVSRSKTEYMCVNEREGSGTVRLQEEVKKVQEFKYLGSTVQSNGECGKEVKKRVQAGWNGWRKVSGVLCDRKISARLKGKVYRTVVRPAMLYGLETVSLRKRQESELEVAELKMLRFSLGVTRLDRIRNEYIRGTAHVGRLGDKVRETRLRWFGHVQRRESRVRTRRQSSGSSVGGGASVTDSRGRSRAKVVSQSQPGSRSSSPGKLIGQSYGKVSSVTPSEKRSRIPRSQGCSRESSPGRSGQVSRRHSRSTSALTGGDALQTDRFGLIHQARISASVNAMRILNTGMEVEAAVADALRRPIRRWYESPGMYSDDDANSDASSACSELSYSSRNGGVPHYMRQTEDVAEILNHCASSNWSERKEGLLGLQNLLKSQRTLSRVELKRLCEIFTRMFADPHSKVFSMFLETLVDFIVLHREDLQDWLFVLLTQLLKKMGADLLGSVQAKVQKALDVTRDSFPYDQQFNILMRFIVDQTQTPNLKVKVAILKYIESLARHMDPTDFVNSSETRLAVSRIITWTTEPKSSDVRKAAQMVLISLFELNTPEFTMLLGALPKTFQDGATKLLHNHLKNSSNAAAVSSPSNTVGRTPPRLSGSRTSPLTSPTNCSHGGLSPSMLEYDTENMNSEEIYSSLRGVTEAIQSFSFRSQEDSYEPIKRDTKKDDASAVASSAADPRLGMDMTEGGRTALDNKTSLLNTPSPRSFLGPRTREYNPYNYTDSISTYDKAALKEAVFDDDVEQLRDGHRQEFGENKIMAPKSYSAGPGQHLELVGELLKELSNHSERVEERRAALLELLKVTRDDSVAVWEEHFKTMLLLLLETLGDKDHTIRALALRVLKEMLRSQPTRFRNYAELTIMKTLEAHKDSHKEVVRAAEEAASTLASSIHPEQCIKVLCPIVQTADYPIDLAAIKMQTKVIERIPEDSLYQLLPDIIPGLLQGYDNTESSVRKASVFCLVAIYSVIGEGLKPHLAQLTGSKMKLLNLYIKRAQTTNSNSSSSSDISSHS</sequence>
<dbReference type="FunFam" id="1.25.10.10:FF:000031">
    <property type="entry name" value="CLIP-associating protein 1 isoform 2"/>
    <property type="match status" value="1"/>
</dbReference>
<proteinExistence type="inferred from homology"/>
<dbReference type="GO" id="GO:0005813">
    <property type="term" value="C:centrosome"/>
    <property type="evidence" value="ECO:0007669"/>
    <property type="project" value="UniProtKB-SubCell"/>
</dbReference>
<evidence type="ECO:0000256" key="2">
    <source>
        <dbReference type="ARBA" id="ARBA00004300"/>
    </source>
</evidence>
<comment type="similarity">
    <text evidence="6">Belongs to the beta type-B retroviral polymerase family. HERV class-II K(HML-2) pol subfamily.</text>
</comment>
<dbReference type="PANTHER" id="PTHR21567">
    <property type="entry name" value="CLASP"/>
    <property type="match status" value="1"/>
</dbReference>
<dbReference type="InterPro" id="IPR024395">
    <property type="entry name" value="CLASP_N_dom"/>
</dbReference>
<keyword evidence="13" id="KW-0498">Mitosis</keyword>
<dbReference type="GO" id="GO:0007026">
    <property type="term" value="P:negative regulation of microtubule depolymerization"/>
    <property type="evidence" value="ECO:0007669"/>
    <property type="project" value="UniProtKB-ARBA"/>
</dbReference>
<evidence type="ECO:0000256" key="3">
    <source>
        <dbReference type="ARBA" id="ARBA00004601"/>
    </source>
</evidence>
<dbReference type="InterPro" id="IPR034085">
    <property type="entry name" value="TOG"/>
</dbReference>
<evidence type="ECO:0000256" key="15">
    <source>
        <dbReference type="ARBA" id="ARBA00023034"/>
    </source>
</evidence>
<dbReference type="GO" id="GO:0005881">
    <property type="term" value="C:cytoplasmic microtubule"/>
    <property type="evidence" value="ECO:0007669"/>
    <property type="project" value="TreeGrafter"/>
</dbReference>
<evidence type="ECO:0000256" key="12">
    <source>
        <dbReference type="ARBA" id="ARBA00022737"/>
    </source>
</evidence>
<dbReference type="InterPro" id="IPR021133">
    <property type="entry name" value="HEAT_type_2"/>
</dbReference>
<evidence type="ECO:0000256" key="10">
    <source>
        <dbReference type="ARBA" id="ARBA00022618"/>
    </source>
</evidence>
<gene>
    <name evidence="23" type="ORF">QTP70_024002</name>
</gene>
<dbReference type="GO" id="GO:0000776">
    <property type="term" value="C:kinetochore"/>
    <property type="evidence" value="ECO:0007669"/>
    <property type="project" value="UniProtKB-KW"/>
</dbReference>
<dbReference type="GO" id="GO:0045180">
    <property type="term" value="C:basal cortex"/>
    <property type="evidence" value="ECO:0007669"/>
    <property type="project" value="TreeGrafter"/>
</dbReference>
<dbReference type="Proteomes" id="UP001274896">
    <property type="component" value="Unassembled WGS sequence"/>
</dbReference>
<accession>A0AAE0QW14</accession>
<evidence type="ECO:0000256" key="7">
    <source>
        <dbReference type="ARBA" id="ARBA00012180"/>
    </source>
</evidence>
<keyword evidence="15" id="KW-0333">Golgi apparatus</keyword>
<keyword evidence="20" id="KW-0175">Coiled coil</keyword>
<keyword evidence="17" id="KW-0131">Cell cycle</keyword>
<feature type="compositionally biased region" description="Polar residues" evidence="21">
    <location>
        <begin position="1465"/>
        <end position="1478"/>
    </location>
</feature>
<evidence type="ECO:0000256" key="8">
    <source>
        <dbReference type="ARBA" id="ARBA00022454"/>
    </source>
</evidence>
<evidence type="ECO:0000259" key="22">
    <source>
        <dbReference type="SMART" id="SM01349"/>
    </source>
</evidence>
<feature type="compositionally biased region" description="Low complexity" evidence="21">
    <location>
        <begin position="1060"/>
        <end position="1074"/>
    </location>
</feature>
<feature type="compositionally biased region" description="Low complexity" evidence="21">
    <location>
        <begin position="734"/>
        <end position="755"/>
    </location>
</feature>
<comment type="caution">
    <text evidence="23">The sequence shown here is derived from an EMBL/GenBank/DDBJ whole genome shotgun (WGS) entry which is preliminary data.</text>
</comment>
<dbReference type="FunFam" id="1.25.10.10:FF:000001">
    <property type="entry name" value="CLIP-associating protein 1 isoform 2"/>
    <property type="match status" value="1"/>
</dbReference>
<evidence type="ECO:0000256" key="6">
    <source>
        <dbReference type="ARBA" id="ARBA00010879"/>
    </source>
</evidence>
<dbReference type="GO" id="GO:0072686">
    <property type="term" value="C:mitotic spindle"/>
    <property type="evidence" value="ECO:0007669"/>
    <property type="project" value="TreeGrafter"/>
</dbReference>
<evidence type="ECO:0000313" key="24">
    <source>
        <dbReference type="Proteomes" id="UP001274896"/>
    </source>
</evidence>
<evidence type="ECO:0000256" key="19">
    <source>
        <dbReference type="PROSITE-ProRule" id="PRU00103"/>
    </source>
</evidence>
<feature type="compositionally biased region" description="Low complexity" evidence="21">
    <location>
        <begin position="1443"/>
        <end position="1454"/>
    </location>
</feature>
<reference evidence="23" key="1">
    <citation type="submission" date="2023-06" db="EMBL/GenBank/DDBJ databases">
        <title>Male Hemibagrus guttatus genome.</title>
        <authorList>
            <person name="Bian C."/>
        </authorList>
    </citation>
    <scope>NUCLEOTIDE SEQUENCE</scope>
    <source>
        <strain evidence="23">Male_cb2023</strain>
        <tissue evidence="23">Muscle</tissue>
    </source>
</reference>
<dbReference type="GO" id="GO:0005794">
    <property type="term" value="C:Golgi apparatus"/>
    <property type="evidence" value="ECO:0007669"/>
    <property type="project" value="UniProtKB-SubCell"/>
</dbReference>
<dbReference type="InterPro" id="IPR000477">
    <property type="entry name" value="RT_dom"/>
</dbReference>
<dbReference type="GO" id="GO:0040001">
    <property type="term" value="P:establishment of mitotic spindle localization"/>
    <property type="evidence" value="ECO:0007669"/>
    <property type="project" value="TreeGrafter"/>
</dbReference>
<protein>
    <recommendedName>
        <fullName evidence="7">ribonuclease H</fullName>
        <ecNumber evidence="7">3.1.26.4</ecNumber>
    </recommendedName>
</protein>
<feature type="coiled-coil region" evidence="20">
    <location>
        <begin position="476"/>
        <end position="507"/>
    </location>
</feature>
<dbReference type="GO" id="GO:0004523">
    <property type="term" value="F:RNA-DNA hybrid ribonuclease activity"/>
    <property type="evidence" value="ECO:0007669"/>
    <property type="project" value="UniProtKB-EC"/>
</dbReference>
<keyword evidence="8" id="KW-0158">Chromosome</keyword>
<evidence type="ECO:0000256" key="17">
    <source>
        <dbReference type="ARBA" id="ARBA00023306"/>
    </source>
</evidence>
<evidence type="ECO:0000313" key="23">
    <source>
        <dbReference type="EMBL" id="KAK3533684.1"/>
    </source>
</evidence>
<evidence type="ECO:0000256" key="1">
    <source>
        <dbReference type="ARBA" id="ARBA00004186"/>
    </source>
</evidence>
<organism evidence="23 24">
    <name type="scientific">Hemibagrus guttatus</name>
    <dbReference type="NCBI Taxonomy" id="175788"/>
    <lineage>
        <taxon>Eukaryota</taxon>
        <taxon>Metazoa</taxon>
        <taxon>Chordata</taxon>
        <taxon>Craniata</taxon>
        <taxon>Vertebrata</taxon>
        <taxon>Euteleostomi</taxon>
        <taxon>Actinopterygii</taxon>
        <taxon>Neopterygii</taxon>
        <taxon>Teleostei</taxon>
        <taxon>Ostariophysi</taxon>
        <taxon>Siluriformes</taxon>
        <taxon>Bagridae</taxon>
        <taxon>Hemibagrus</taxon>
    </lineage>
</organism>
<dbReference type="FunFam" id="1.25.10.10:FF:000006">
    <property type="entry name" value="CLIP-associating protein 1 isoform 2"/>
    <property type="match status" value="1"/>
</dbReference>
<evidence type="ECO:0000256" key="18">
    <source>
        <dbReference type="ARBA" id="ARBA00023328"/>
    </source>
</evidence>
<dbReference type="GO" id="GO:0090307">
    <property type="term" value="P:mitotic spindle assembly"/>
    <property type="evidence" value="ECO:0007669"/>
    <property type="project" value="TreeGrafter"/>
</dbReference>
<dbReference type="InterPro" id="IPR043128">
    <property type="entry name" value="Rev_trsase/Diguanyl_cyclase"/>
</dbReference>
<comment type="subcellular location">
    <subcellularLocation>
        <location evidence="4">Chromosome</location>
        <location evidence="4">Centromere</location>
        <location evidence="4">Kinetochore</location>
    </subcellularLocation>
    <subcellularLocation>
        <location evidence="2">Cytoplasm</location>
        <location evidence="2">Cytoskeleton</location>
        <location evidence="2">Microtubule organizing center</location>
        <location evidence="2">Centrosome</location>
    </subcellularLocation>
    <subcellularLocation>
        <location evidence="1">Cytoplasm</location>
        <location evidence="1">Cytoskeleton</location>
        <location evidence="1">Spindle</location>
    </subcellularLocation>
    <subcellularLocation>
        <location evidence="3">Golgi apparatus</location>
        <location evidence="3">trans-Golgi network</location>
    </subcellularLocation>
</comment>
<feature type="compositionally biased region" description="Basic and acidic residues" evidence="21">
    <location>
        <begin position="1520"/>
        <end position="1534"/>
    </location>
</feature>
<dbReference type="InterPro" id="IPR057546">
    <property type="entry name" value="HEAT_GCN1"/>
</dbReference>
<keyword evidence="14" id="KW-0995">Kinetochore</keyword>
<evidence type="ECO:0000256" key="21">
    <source>
        <dbReference type="SAM" id="MobiDB-lite"/>
    </source>
</evidence>
<evidence type="ECO:0000256" key="5">
    <source>
        <dbReference type="ARBA" id="ARBA00009549"/>
    </source>
</evidence>
<feature type="domain" description="TOG" evidence="22">
    <location>
        <begin position="1209"/>
        <end position="1446"/>
    </location>
</feature>